<dbReference type="SUPFAM" id="SSF48452">
    <property type="entry name" value="TPR-like"/>
    <property type="match status" value="1"/>
</dbReference>
<feature type="compositionally biased region" description="Basic and acidic residues" evidence="1">
    <location>
        <begin position="519"/>
        <end position="536"/>
    </location>
</feature>
<dbReference type="PANTHER" id="PTHR46035:SF3">
    <property type="entry name" value="TRANSLOCATION PROTEIN SEC72"/>
    <property type="match status" value="1"/>
</dbReference>
<dbReference type="KEGG" id="psoj:PHYSODRAFT_306212"/>
<dbReference type="GO" id="GO:0030544">
    <property type="term" value="F:Hsp70 protein binding"/>
    <property type="evidence" value="ECO:0007669"/>
    <property type="project" value="TreeGrafter"/>
</dbReference>
<sequence>MVRKCCPERTGLQAIISCTAYHSPLEHTYMCTCTATMKFIPQVLATMTLAASCAAALENGIQLSEVYGGPHGHKYSDMTPIGFYLTHVVAAADPSRMMEYLASLPQEEQTQLLQSAMGKLDSFEEQAEQSRTREGLIQRFKQARARFVRPGGAFAEQLDAGQISPDAVQVSMSNTNAKPNLDMRSLKSLKPMIAQELVVGDHPPRAVPVWLVEIGAYGLVDPELPPFERQHALASRFPKGQPIVVFEPYYKVRQDMSEGIRVEQPMELVPWRDVPKDLEAWKKLGNDSFSALNSVNEGRGALACYERAIQQVKEEVEKLAVLLNNIATCRFKTKDYKAAAQLAGTAVHLDPAYVKGWFRLASALVEDSEAGGKTRVLAERVVAHARSAVPNLSAKERRLLEGTLKKGESTASTDEVSSLQSYVEWCMELDSPGFLMVAKDSLDDTKDADGWRKAGSEFFTKGDYRAAEECYRKGKLGTAQDKCIADLNTIRGNVVSRAFSSAESRERVQEFKTRMSTEVERRSKQLSESKAAHKVSDVPTDVQRQQRDALQPDNIVSAIMREESKAETSPLGSMGGEEKESIDEYIARMEAFENMIRFGFTAAKSKSKRQQKDLPREMTMNRPHVCTKGTAPSLPGCQRKPVDYGGAIPAYDSRIRSNFANNPNRAEVYFFGTTHVAIGFNDFSSLLAARIQEKSASTSGPLRFVGFEMSEFAVAKCKVIASMLGSPDVSISSVMEVWLSSTWSEATLDDFRNCLNVVLKSLQGRKENPKVIAYLKHWAATETISASKARAEFFMNLERYNEKSLISASCFRREIDRLDLVQYMLTGEVRASANVLNVLEKEQSGSTNTKTVKCEEERPEEVLATSVSSLVGSVTMWNVPTGAPPLEEDIAFNTVDFMSLVEDYVGRQSKQKHSVDRLSVADLFIIHVMTNLRRLRDLMLTNKLTIEVAYGVKAVRSAAANDPENQELLARIAMLRPYTISWSNVLDYFLPEDFHDLARRCSMSGDCVHYGYSMNWPTQVYGVSILDYDPEHSKQLIDTTLDTALGFSDSSGSSVPLTMDLFKMMELDKLVLLPFRLQAALD</sequence>
<dbReference type="OMA" id="LARIAMM"/>
<reference evidence="2 3" key="1">
    <citation type="journal article" date="2006" name="Science">
        <title>Phytophthora genome sequences uncover evolutionary origins and mechanisms of pathogenesis.</title>
        <authorList>
            <person name="Tyler B.M."/>
            <person name="Tripathy S."/>
            <person name="Zhang X."/>
            <person name="Dehal P."/>
            <person name="Jiang R.H."/>
            <person name="Aerts A."/>
            <person name="Arredondo F.D."/>
            <person name="Baxter L."/>
            <person name="Bensasson D."/>
            <person name="Beynon J.L."/>
            <person name="Chapman J."/>
            <person name="Damasceno C.M."/>
            <person name="Dorrance A.E."/>
            <person name="Dou D."/>
            <person name="Dickerman A.W."/>
            <person name="Dubchak I.L."/>
            <person name="Garbelotto M."/>
            <person name="Gijzen M."/>
            <person name="Gordon S.G."/>
            <person name="Govers F."/>
            <person name="Grunwald N.J."/>
            <person name="Huang W."/>
            <person name="Ivors K.L."/>
            <person name="Jones R.W."/>
            <person name="Kamoun S."/>
            <person name="Krampis K."/>
            <person name="Lamour K.H."/>
            <person name="Lee M.K."/>
            <person name="McDonald W.H."/>
            <person name="Medina M."/>
            <person name="Meijer H.J."/>
            <person name="Nordberg E.K."/>
            <person name="Maclean D.J."/>
            <person name="Ospina-Giraldo M.D."/>
            <person name="Morris P.F."/>
            <person name="Phuntumart V."/>
            <person name="Putnam N.H."/>
            <person name="Rash S."/>
            <person name="Rose J.K."/>
            <person name="Sakihama Y."/>
            <person name="Salamov A.A."/>
            <person name="Savidor A."/>
            <person name="Scheuring C.F."/>
            <person name="Smith B.M."/>
            <person name="Sobral B.W."/>
            <person name="Terry A."/>
            <person name="Torto-Alalibo T.A."/>
            <person name="Win J."/>
            <person name="Xu Z."/>
            <person name="Zhang H."/>
            <person name="Grigoriev I.V."/>
            <person name="Rokhsar D.S."/>
            <person name="Boore J.L."/>
        </authorList>
    </citation>
    <scope>NUCLEOTIDE SEQUENCE [LARGE SCALE GENOMIC DNA]</scope>
    <source>
        <strain evidence="2 3">P6497</strain>
    </source>
</reference>
<dbReference type="GO" id="GO:0005829">
    <property type="term" value="C:cytosol"/>
    <property type="evidence" value="ECO:0007669"/>
    <property type="project" value="TreeGrafter"/>
</dbReference>
<dbReference type="EMBL" id="JH159161">
    <property type="protein sequence ID" value="EGZ08181.1"/>
    <property type="molecule type" value="Genomic_DNA"/>
</dbReference>
<dbReference type="SMR" id="G5A8F5"/>
<dbReference type="GO" id="GO:0051879">
    <property type="term" value="F:Hsp90 protein binding"/>
    <property type="evidence" value="ECO:0007669"/>
    <property type="project" value="TreeGrafter"/>
</dbReference>
<dbReference type="GO" id="GO:0006457">
    <property type="term" value="P:protein folding"/>
    <property type="evidence" value="ECO:0007669"/>
    <property type="project" value="TreeGrafter"/>
</dbReference>
<dbReference type="InParanoid" id="G5A8F5"/>
<dbReference type="InterPro" id="IPR011990">
    <property type="entry name" value="TPR-like_helical_dom_sf"/>
</dbReference>
<protein>
    <submittedName>
        <fullName evidence="2">Uncharacterized protein</fullName>
    </submittedName>
</protein>
<evidence type="ECO:0000313" key="2">
    <source>
        <dbReference type="EMBL" id="EGZ08181.1"/>
    </source>
</evidence>
<keyword evidence="3" id="KW-1185">Reference proteome</keyword>
<dbReference type="GeneID" id="20642667"/>
<proteinExistence type="predicted"/>
<dbReference type="AlphaFoldDB" id="G5A8F5"/>
<dbReference type="RefSeq" id="XP_009536353.1">
    <property type="nucleotide sequence ID" value="XM_009538058.1"/>
</dbReference>
<dbReference type="Proteomes" id="UP000002640">
    <property type="component" value="Unassembled WGS sequence"/>
</dbReference>
<evidence type="ECO:0000313" key="3">
    <source>
        <dbReference type="Proteomes" id="UP000002640"/>
    </source>
</evidence>
<accession>G5A8F5</accession>
<dbReference type="Gene3D" id="1.25.40.10">
    <property type="entry name" value="Tetratricopeptide repeat domain"/>
    <property type="match status" value="1"/>
</dbReference>
<name>G5A8F5_PHYSP</name>
<gene>
    <name evidence="2" type="ORF">PHYSODRAFT_306212</name>
</gene>
<feature type="region of interest" description="Disordered" evidence="1">
    <location>
        <begin position="519"/>
        <end position="545"/>
    </location>
</feature>
<dbReference type="GO" id="GO:0005634">
    <property type="term" value="C:nucleus"/>
    <property type="evidence" value="ECO:0007669"/>
    <property type="project" value="TreeGrafter"/>
</dbReference>
<dbReference type="PANTHER" id="PTHR46035">
    <property type="entry name" value="TETRATRICOPEPTIDE REPEAT PROTEIN 4"/>
    <property type="match status" value="1"/>
</dbReference>
<evidence type="ECO:0000256" key="1">
    <source>
        <dbReference type="SAM" id="MobiDB-lite"/>
    </source>
</evidence>
<organism evidence="2 3">
    <name type="scientific">Phytophthora sojae (strain P6497)</name>
    <name type="common">Soybean stem and root rot agent</name>
    <name type="synonym">Phytophthora megasperma f. sp. glycines</name>
    <dbReference type="NCBI Taxonomy" id="1094619"/>
    <lineage>
        <taxon>Eukaryota</taxon>
        <taxon>Sar</taxon>
        <taxon>Stramenopiles</taxon>
        <taxon>Oomycota</taxon>
        <taxon>Peronosporomycetes</taxon>
        <taxon>Peronosporales</taxon>
        <taxon>Peronosporaceae</taxon>
        <taxon>Phytophthora</taxon>
    </lineage>
</organism>